<dbReference type="Proteomes" id="UP001148629">
    <property type="component" value="Unassembled WGS sequence"/>
</dbReference>
<evidence type="ECO:0000313" key="1">
    <source>
        <dbReference type="EMBL" id="KAJ3540662.1"/>
    </source>
</evidence>
<gene>
    <name evidence="1" type="ORF">NM208_g4965</name>
</gene>
<dbReference type="EMBL" id="JANRMS010000395">
    <property type="protein sequence ID" value="KAJ3540662.1"/>
    <property type="molecule type" value="Genomic_DNA"/>
</dbReference>
<sequence>MSNNSPSSSARDATQHITSIPWQGFSVLSPYLITRLSMAGDPTIPHEITHPREDHCHDPRYLEIPPLHSLPEEMPNLIRQELRQIFFEITAERLRHESEYNIWWRRDASMTCLDKRRLPVRVIEPRCLYRFLNKEIMVYFETKSVSGYYSGKIARYIYREWLHLYDGRPPFQRDSFFAKAIQIGENGPQNLKQLSAFHHRICQDLSGRLDDLVDFWPTVISPRQPFFEPIQSREIQSWRHSGYVLRHLFRALYMVVDSQALAEPKKPDPVKQDHDDPLLYLEGITNRCLSRCTVLLVKTGDEAHLHSPISFLPLFDAGLALNVNRGDYYDNVEETVVRVKLNVAVRFVWEVLCKEEEALEEIGQLAEELRQEQDAFCEAWVDRVMSHSHQVGIDNNGYAWLAIRRALARMNGEAFDEDQVHPAWERIRHLSW</sequence>
<accession>A0ACC1SJ41</accession>
<keyword evidence="2" id="KW-1185">Reference proteome</keyword>
<protein>
    <submittedName>
        <fullName evidence="1">Uncharacterized protein</fullName>
    </submittedName>
</protein>
<name>A0ACC1SJ41_9HYPO</name>
<proteinExistence type="predicted"/>
<reference evidence="1" key="1">
    <citation type="submission" date="2022-08" db="EMBL/GenBank/DDBJ databases">
        <title>Genome Sequence of Fusarium decemcellulare.</title>
        <authorList>
            <person name="Buettner E."/>
        </authorList>
    </citation>
    <scope>NUCLEOTIDE SEQUENCE</scope>
    <source>
        <strain evidence="1">Babe19</strain>
    </source>
</reference>
<comment type="caution">
    <text evidence="1">The sequence shown here is derived from an EMBL/GenBank/DDBJ whole genome shotgun (WGS) entry which is preliminary data.</text>
</comment>
<evidence type="ECO:0000313" key="2">
    <source>
        <dbReference type="Proteomes" id="UP001148629"/>
    </source>
</evidence>
<organism evidence="1 2">
    <name type="scientific">Fusarium decemcellulare</name>
    <dbReference type="NCBI Taxonomy" id="57161"/>
    <lineage>
        <taxon>Eukaryota</taxon>
        <taxon>Fungi</taxon>
        <taxon>Dikarya</taxon>
        <taxon>Ascomycota</taxon>
        <taxon>Pezizomycotina</taxon>
        <taxon>Sordariomycetes</taxon>
        <taxon>Hypocreomycetidae</taxon>
        <taxon>Hypocreales</taxon>
        <taxon>Nectriaceae</taxon>
        <taxon>Fusarium</taxon>
        <taxon>Fusarium decemcellulare species complex</taxon>
    </lineage>
</organism>